<accession>A0A6G5A0G9</accession>
<feature type="transmembrane region" description="Helical" evidence="1">
    <location>
        <begin position="86"/>
        <end position="104"/>
    </location>
</feature>
<evidence type="ECO:0000256" key="2">
    <source>
        <dbReference type="SAM" id="SignalP"/>
    </source>
</evidence>
<keyword evidence="2" id="KW-0732">Signal</keyword>
<reference evidence="3" key="1">
    <citation type="submission" date="2020-03" db="EMBL/GenBank/DDBJ databases">
        <title>A transcriptome and proteome of the tick Rhipicephalus microplus shaped by the genetic composition of its hosts and developmental stage.</title>
        <authorList>
            <person name="Garcia G.R."/>
            <person name="Ribeiro J.M.C."/>
            <person name="Maruyama S.R."/>
            <person name="Gardinasse L.G."/>
            <person name="Nelson K."/>
            <person name="Ferreira B.R."/>
            <person name="Andrade T.G."/>
            <person name="Santos I.K.F.M."/>
        </authorList>
    </citation>
    <scope>NUCLEOTIDE SEQUENCE</scope>
    <source>
        <strain evidence="3">NSGR</strain>
        <tissue evidence="3">Salivary glands</tissue>
    </source>
</reference>
<keyword evidence="1" id="KW-1133">Transmembrane helix</keyword>
<dbReference type="AlphaFoldDB" id="A0A6G5A0G9"/>
<feature type="chain" id="PRO_5026062176" description="Secreted protein" evidence="2">
    <location>
        <begin position="19"/>
        <end position="105"/>
    </location>
</feature>
<evidence type="ECO:0000256" key="1">
    <source>
        <dbReference type="SAM" id="Phobius"/>
    </source>
</evidence>
<keyword evidence="1" id="KW-0812">Transmembrane</keyword>
<proteinExistence type="predicted"/>
<feature type="signal peptide" evidence="2">
    <location>
        <begin position="1"/>
        <end position="18"/>
    </location>
</feature>
<keyword evidence="1" id="KW-0472">Membrane</keyword>
<name>A0A6G5A0G9_RHIMP</name>
<evidence type="ECO:0000313" key="3">
    <source>
        <dbReference type="EMBL" id="NIE44501.1"/>
    </source>
</evidence>
<evidence type="ECO:0008006" key="4">
    <source>
        <dbReference type="Google" id="ProtNLM"/>
    </source>
</evidence>
<sequence length="105" mass="11892">MLTWQLCCLAVGLLSTRTQLDFWPSHLRIYHGDMQRNACTCLLKHVKEPHVVKIDYNSVPHDVSIVTIKASGTGCLFPPGRWPFSAVLWACECFAFASICICFLY</sequence>
<protein>
    <recommendedName>
        <fullName evidence="4">Secreted protein</fullName>
    </recommendedName>
</protein>
<organism evidence="3">
    <name type="scientific">Rhipicephalus microplus</name>
    <name type="common">Cattle tick</name>
    <name type="synonym">Boophilus microplus</name>
    <dbReference type="NCBI Taxonomy" id="6941"/>
    <lineage>
        <taxon>Eukaryota</taxon>
        <taxon>Metazoa</taxon>
        <taxon>Ecdysozoa</taxon>
        <taxon>Arthropoda</taxon>
        <taxon>Chelicerata</taxon>
        <taxon>Arachnida</taxon>
        <taxon>Acari</taxon>
        <taxon>Parasitiformes</taxon>
        <taxon>Ixodida</taxon>
        <taxon>Ixodoidea</taxon>
        <taxon>Ixodidae</taxon>
        <taxon>Rhipicephalinae</taxon>
        <taxon>Rhipicephalus</taxon>
        <taxon>Boophilus</taxon>
    </lineage>
</organism>
<dbReference type="EMBL" id="GIKN01002228">
    <property type="protein sequence ID" value="NIE44501.1"/>
    <property type="molecule type" value="Transcribed_RNA"/>
</dbReference>